<protein>
    <recommendedName>
        <fullName evidence="5">Thioesterase domain-containing protein</fullName>
    </recommendedName>
</protein>
<gene>
    <name evidence="3" type="ORF">S7711_10275</name>
</gene>
<dbReference type="Pfam" id="PF13622">
    <property type="entry name" value="4HBT_3"/>
    <property type="match status" value="1"/>
</dbReference>
<dbReference type="EMBL" id="KL649611">
    <property type="protein sequence ID" value="KEY63931.1"/>
    <property type="molecule type" value="Genomic_DNA"/>
</dbReference>
<proteinExistence type="predicted"/>
<dbReference type="PANTHER" id="PTHR38110">
    <property type="entry name" value="CHROMOSOME 23, WHOLE GENOME SHOTGUN SEQUENCE"/>
    <property type="match status" value="1"/>
</dbReference>
<dbReference type="InterPro" id="IPR029069">
    <property type="entry name" value="HotDog_dom_sf"/>
</dbReference>
<dbReference type="InterPro" id="IPR042171">
    <property type="entry name" value="Acyl-CoA_hotdog"/>
</dbReference>
<evidence type="ECO:0000259" key="2">
    <source>
        <dbReference type="Pfam" id="PF20789"/>
    </source>
</evidence>
<dbReference type="InterPro" id="IPR049450">
    <property type="entry name" value="ACOT8-like_C"/>
</dbReference>
<keyword evidence="4" id="KW-1185">Reference proteome</keyword>
<sequence>MESILKEQIDIRQIAPDTYTASWHVDWTIGLTLHGGCVAAVVHHAAATHLVTDPRLAVQNQPDILNTHLEFLRRCTRHESTIIIVPLKIGAATSTILLQLSQNGQTKVIALIATTNFDKSLGPTVPTDLRLLPPPKPVPKFNYISAHKPDNHWLPSRLVGEIIPLTGRMLTLNPHGGHPVAGICDAWNGFVGHERMDATYLALMTDLIPSMYDTLLRNNGLYDAHALYIKMEQWAEHNPGVPAVLPNTISEAMRASTINATIALDIQFKRRLPKEGLDWMFTRTSTKMLQGERMDVEVTICNKEMELICTSHQLILVVEAQRKFPNGKPEPML</sequence>
<name>A0A084AF52_STACB</name>
<accession>A0A084AF52</accession>
<evidence type="ECO:0000313" key="3">
    <source>
        <dbReference type="EMBL" id="KEY63931.1"/>
    </source>
</evidence>
<dbReference type="Pfam" id="PF20789">
    <property type="entry name" value="4HBT_3C"/>
    <property type="match status" value="1"/>
</dbReference>
<reference evidence="3 4" key="1">
    <citation type="journal article" date="2014" name="BMC Genomics">
        <title>Comparative genome sequencing reveals chemotype-specific gene clusters in the toxigenic black mold Stachybotrys.</title>
        <authorList>
            <person name="Semeiks J."/>
            <person name="Borek D."/>
            <person name="Otwinowski Z."/>
            <person name="Grishin N.V."/>
        </authorList>
    </citation>
    <scope>NUCLEOTIDE SEQUENCE [LARGE SCALE GENOMIC DNA]</scope>
    <source>
        <strain evidence="4">CBS 109288 / IBT 7711</strain>
    </source>
</reference>
<dbReference type="HOGENOM" id="CLU_050730_0_0_1"/>
<dbReference type="SUPFAM" id="SSF54637">
    <property type="entry name" value="Thioesterase/thiol ester dehydrase-isomerase"/>
    <property type="match status" value="2"/>
</dbReference>
<dbReference type="PANTHER" id="PTHR38110:SF4">
    <property type="entry name" value="THIOESTERASE-LIKE SUPERFAMILY-DOMAIN-CONTAINING PROTEIN"/>
    <property type="match status" value="1"/>
</dbReference>
<dbReference type="InterPro" id="IPR052389">
    <property type="entry name" value="Sec_Metab_Biosynth-Assoc"/>
</dbReference>
<dbReference type="InterPro" id="IPR049449">
    <property type="entry name" value="TesB_ACOT8-like_N"/>
</dbReference>
<dbReference type="AlphaFoldDB" id="A0A084AF52"/>
<feature type="domain" description="Acyl-CoA thioesterase-like C-terminal" evidence="2">
    <location>
        <begin position="171"/>
        <end position="317"/>
    </location>
</feature>
<dbReference type="OrthoDB" id="4956270at2759"/>
<dbReference type="Gene3D" id="2.40.160.210">
    <property type="entry name" value="Acyl-CoA thioesterase, double hotdog domain"/>
    <property type="match status" value="1"/>
</dbReference>
<evidence type="ECO:0000259" key="1">
    <source>
        <dbReference type="Pfam" id="PF13622"/>
    </source>
</evidence>
<evidence type="ECO:0008006" key="5">
    <source>
        <dbReference type="Google" id="ProtNLM"/>
    </source>
</evidence>
<dbReference type="Proteomes" id="UP000028045">
    <property type="component" value="Unassembled WGS sequence"/>
</dbReference>
<evidence type="ECO:0000313" key="4">
    <source>
        <dbReference type="Proteomes" id="UP000028045"/>
    </source>
</evidence>
<feature type="domain" description="Acyl-CoA thioesterase-like N-terminal HotDog" evidence="1">
    <location>
        <begin position="25"/>
        <end position="112"/>
    </location>
</feature>
<organism evidence="3 4">
    <name type="scientific">Stachybotrys chartarum (strain CBS 109288 / IBT 7711)</name>
    <name type="common">Toxic black mold</name>
    <name type="synonym">Stilbospora chartarum</name>
    <dbReference type="NCBI Taxonomy" id="1280523"/>
    <lineage>
        <taxon>Eukaryota</taxon>
        <taxon>Fungi</taxon>
        <taxon>Dikarya</taxon>
        <taxon>Ascomycota</taxon>
        <taxon>Pezizomycotina</taxon>
        <taxon>Sordariomycetes</taxon>
        <taxon>Hypocreomycetidae</taxon>
        <taxon>Hypocreales</taxon>
        <taxon>Stachybotryaceae</taxon>
        <taxon>Stachybotrys</taxon>
    </lineage>
</organism>